<protein>
    <recommendedName>
        <fullName evidence="4">ATP-cone domain-containing protein</fullName>
    </recommendedName>
</protein>
<proteinExistence type="predicted"/>
<evidence type="ECO:0000256" key="3">
    <source>
        <dbReference type="PROSITE-ProRule" id="PRU00492"/>
    </source>
</evidence>
<dbReference type="InterPro" id="IPR005144">
    <property type="entry name" value="ATP-cone_dom"/>
</dbReference>
<accession>A0A1F4ZWS4</accession>
<dbReference type="GO" id="GO:0005524">
    <property type="term" value="F:ATP binding"/>
    <property type="evidence" value="ECO:0007669"/>
    <property type="project" value="UniProtKB-UniRule"/>
</dbReference>
<evidence type="ECO:0000256" key="2">
    <source>
        <dbReference type="ARBA" id="ARBA00022840"/>
    </source>
</evidence>
<evidence type="ECO:0000313" key="5">
    <source>
        <dbReference type="EMBL" id="OGD09907.1"/>
    </source>
</evidence>
<keyword evidence="1 3" id="KW-0547">Nucleotide-binding</keyword>
<keyword evidence="2 3" id="KW-0067">ATP-binding</keyword>
<dbReference type="AlphaFoldDB" id="A0A1F4ZWS4"/>
<gene>
    <name evidence="5" type="ORF">A2397_06300</name>
</gene>
<reference evidence="5 6" key="1">
    <citation type="journal article" date="2016" name="Nat. Commun.">
        <title>Thousands of microbial genomes shed light on interconnected biogeochemical processes in an aquifer system.</title>
        <authorList>
            <person name="Anantharaman K."/>
            <person name="Brown C.T."/>
            <person name="Hug L.A."/>
            <person name="Sharon I."/>
            <person name="Castelle C.J."/>
            <person name="Probst A.J."/>
            <person name="Thomas B.C."/>
            <person name="Singh A."/>
            <person name="Wilkins M.J."/>
            <person name="Karaoz U."/>
            <person name="Brodie E.L."/>
            <person name="Williams K.H."/>
            <person name="Hubbard S.S."/>
            <person name="Banfield J.F."/>
        </authorList>
    </citation>
    <scope>NUCLEOTIDE SEQUENCE [LARGE SCALE GENOMIC DNA]</scope>
</reference>
<dbReference type="Pfam" id="PF03477">
    <property type="entry name" value="ATP-cone"/>
    <property type="match status" value="1"/>
</dbReference>
<organism evidence="5 6">
    <name type="scientific">Candidatus Amesbacteria bacterium RIFOXYB1_FULL_44_23</name>
    <dbReference type="NCBI Taxonomy" id="1797263"/>
    <lineage>
        <taxon>Bacteria</taxon>
        <taxon>Candidatus Amesiibacteriota</taxon>
    </lineage>
</organism>
<comment type="caution">
    <text evidence="5">The sequence shown here is derived from an EMBL/GenBank/DDBJ whole genome shotgun (WGS) entry which is preliminary data.</text>
</comment>
<dbReference type="PROSITE" id="PS51161">
    <property type="entry name" value="ATP_CONE"/>
    <property type="match status" value="1"/>
</dbReference>
<evidence type="ECO:0000259" key="4">
    <source>
        <dbReference type="PROSITE" id="PS51161"/>
    </source>
</evidence>
<name>A0A1F4ZWS4_9BACT</name>
<dbReference type="Proteomes" id="UP000176424">
    <property type="component" value="Unassembled WGS sequence"/>
</dbReference>
<dbReference type="EMBL" id="MEXR01000019">
    <property type="protein sequence ID" value="OGD09907.1"/>
    <property type="molecule type" value="Genomic_DNA"/>
</dbReference>
<dbReference type="STRING" id="1797263.A2397_06300"/>
<evidence type="ECO:0000313" key="6">
    <source>
        <dbReference type="Proteomes" id="UP000176424"/>
    </source>
</evidence>
<sequence length="89" mass="10166">MNPIKVVKRDGVKEPFDPAKITQVVNAAGLDFAQAQIVSDRVVAWVKKQKVPEISSLQIRDQITVVLETVDKQVANFFRWYQKTKDKPQ</sequence>
<evidence type="ECO:0000256" key="1">
    <source>
        <dbReference type="ARBA" id="ARBA00022741"/>
    </source>
</evidence>
<feature type="domain" description="ATP-cone" evidence="4">
    <location>
        <begin position="4"/>
        <end position="89"/>
    </location>
</feature>